<evidence type="ECO:0000313" key="12">
    <source>
        <dbReference type="EMBL" id="PJC30964.1"/>
    </source>
</evidence>
<feature type="active site" description="Proton acceptor" evidence="7">
    <location>
        <position position="93"/>
    </location>
</feature>
<evidence type="ECO:0000256" key="10">
    <source>
        <dbReference type="SAM" id="Phobius"/>
    </source>
</evidence>
<feature type="domain" description="Peptidase S11 D-alanyl-D-alanine carboxypeptidase A N-terminal" evidence="11">
    <location>
        <begin position="55"/>
        <end position="277"/>
    </location>
</feature>
<evidence type="ECO:0000256" key="8">
    <source>
        <dbReference type="PIRSR" id="PIRSR618044-2"/>
    </source>
</evidence>
<dbReference type="PRINTS" id="PR00725">
    <property type="entry name" value="DADACBPTASE1"/>
</dbReference>
<keyword evidence="10" id="KW-0812">Transmembrane</keyword>
<protein>
    <recommendedName>
        <fullName evidence="11">Peptidase S11 D-alanyl-D-alanine carboxypeptidase A N-terminal domain-containing protein</fullName>
    </recommendedName>
</protein>
<evidence type="ECO:0000256" key="5">
    <source>
        <dbReference type="ARBA" id="ARBA00022984"/>
    </source>
</evidence>
<evidence type="ECO:0000256" key="4">
    <source>
        <dbReference type="ARBA" id="ARBA00022960"/>
    </source>
</evidence>
<dbReference type="Proteomes" id="UP000231383">
    <property type="component" value="Unassembled WGS sequence"/>
</dbReference>
<keyword evidence="6" id="KW-0961">Cell wall biogenesis/degradation</keyword>
<evidence type="ECO:0000256" key="6">
    <source>
        <dbReference type="ARBA" id="ARBA00023316"/>
    </source>
</evidence>
<feature type="active site" description="Acyl-ester intermediate" evidence="7">
    <location>
        <position position="90"/>
    </location>
</feature>
<dbReference type="EMBL" id="PFSC01000123">
    <property type="protein sequence ID" value="PJC30964.1"/>
    <property type="molecule type" value="Genomic_DNA"/>
</dbReference>
<dbReference type="Gene3D" id="3.40.710.10">
    <property type="entry name" value="DD-peptidase/beta-lactamase superfamily"/>
    <property type="match status" value="1"/>
</dbReference>
<dbReference type="GO" id="GO:0009002">
    <property type="term" value="F:serine-type D-Ala-D-Ala carboxypeptidase activity"/>
    <property type="evidence" value="ECO:0007669"/>
    <property type="project" value="InterPro"/>
</dbReference>
<dbReference type="InterPro" id="IPR001967">
    <property type="entry name" value="Peptidase_S11_N"/>
</dbReference>
<comment type="caution">
    <text evidence="12">The sequence shown here is derived from an EMBL/GenBank/DDBJ whole genome shotgun (WGS) entry which is preliminary data.</text>
</comment>
<feature type="active site" evidence="7">
    <location>
        <position position="143"/>
    </location>
</feature>
<keyword evidence="3" id="KW-0378">Hydrolase</keyword>
<proteinExistence type="inferred from homology"/>
<keyword evidence="10" id="KW-1133">Transmembrane helix</keyword>
<evidence type="ECO:0000259" key="11">
    <source>
        <dbReference type="Pfam" id="PF00768"/>
    </source>
</evidence>
<organism evidence="12 13">
    <name type="scientific">Candidatus Roizmanbacteria bacterium CG_4_9_14_0_2_um_filter_39_13</name>
    <dbReference type="NCBI Taxonomy" id="1974839"/>
    <lineage>
        <taxon>Bacteria</taxon>
        <taxon>Candidatus Roizmaniibacteriota</taxon>
    </lineage>
</organism>
<dbReference type="AlphaFoldDB" id="A0A2M8EXV0"/>
<dbReference type="GO" id="GO:0009252">
    <property type="term" value="P:peptidoglycan biosynthetic process"/>
    <property type="evidence" value="ECO:0007669"/>
    <property type="project" value="UniProtKB-KW"/>
</dbReference>
<evidence type="ECO:0000256" key="1">
    <source>
        <dbReference type="ARBA" id="ARBA00007164"/>
    </source>
</evidence>
<comment type="similarity">
    <text evidence="1 9">Belongs to the peptidase S11 family.</text>
</comment>
<evidence type="ECO:0000256" key="9">
    <source>
        <dbReference type="RuleBase" id="RU004016"/>
    </source>
</evidence>
<dbReference type="PANTHER" id="PTHR21581:SF6">
    <property type="entry name" value="TRAFFICKING PROTEIN PARTICLE COMPLEX SUBUNIT 12"/>
    <property type="match status" value="1"/>
</dbReference>
<evidence type="ECO:0000256" key="7">
    <source>
        <dbReference type="PIRSR" id="PIRSR618044-1"/>
    </source>
</evidence>
<gene>
    <name evidence="12" type="ORF">CO051_04740</name>
</gene>
<keyword evidence="10" id="KW-0472">Membrane</keyword>
<evidence type="ECO:0000256" key="3">
    <source>
        <dbReference type="ARBA" id="ARBA00022801"/>
    </source>
</evidence>
<evidence type="ECO:0000313" key="13">
    <source>
        <dbReference type="Proteomes" id="UP000231383"/>
    </source>
</evidence>
<sequence length="302" mass="34182">MPFRFYFYFIVTSLLFLFYPGQHPYFQIIAFNREYFSQQHKTPSISIHPIPYVNSSSLPSITAQGSYIVDISSFTPIYKKNSDSHLFPASTTKIITALVAADIFQPDDVITVSNVNVEGQKMDLVEREHITAENLLYGMLVYSGNDAAYALANFYGYDEFIVLMNKKAQDLGMKGSFFTNPAGFDDYKQKSTAFDLALAGRALIENPYLRKMVGTKEITISDTDYSIFHKLTNVNKLLGEIQGLGGLKTGYTENAGENLVSFYRHNEHDYLIVVMHSEDRFFDTTTLVDWIGASVQYVTPQI</sequence>
<dbReference type="GO" id="GO:0006508">
    <property type="term" value="P:proteolysis"/>
    <property type="evidence" value="ECO:0007669"/>
    <property type="project" value="InterPro"/>
</dbReference>
<dbReference type="SUPFAM" id="SSF56601">
    <property type="entry name" value="beta-lactamase/transpeptidase-like"/>
    <property type="match status" value="1"/>
</dbReference>
<dbReference type="Pfam" id="PF00768">
    <property type="entry name" value="Peptidase_S11"/>
    <property type="match status" value="1"/>
</dbReference>
<feature type="transmembrane region" description="Helical" evidence="10">
    <location>
        <begin position="6"/>
        <end position="26"/>
    </location>
</feature>
<dbReference type="PANTHER" id="PTHR21581">
    <property type="entry name" value="D-ALANYL-D-ALANINE CARBOXYPEPTIDASE"/>
    <property type="match status" value="1"/>
</dbReference>
<keyword evidence="2" id="KW-0732">Signal</keyword>
<dbReference type="GO" id="GO:0008360">
    <property type="term" value="P:regulation of cell shape"/>
    <property type="evidence" value="ECO:0007669"/>
    <property type="project" value="UniProtKB-KW"/>
</dbReference>
<name>A0A2M8EXV0_9BACT</name>
<accession>A0A2M8EXV0</accession>
<feature type="binding site" evidence="8">
    <location>
        <position position="248"/>
    </location>
    <ligand>
        <name>substrate</name>
    </ligand>
</feature>
<keyword evidence="4" id="KW-0133">Cell shape</keyword>
<keyword evidence="5" id="KW-0573">Peptidoglycan synthesis</keyword>
<dbReference type="InterPro" id="IPR012338">
    <property type="entry name" value="Beta-lactam/transpept-like"/>
</dbReference>
<dbReference type="GO" id="GO:0071555">
    <property type="term" value="P:cell wall organization"/>
    <property type="evidence" value="ECO:0007669"/>
    <property type="project" value="UniProtKB-KW"/>
</dbReference>
<dbReference type="InterPro" id="IPR018044">
    <property type="entry name" value="Peptidase_S11"/>
</dbReference>
<reference evidence="13" key="1">
    <citation type="submission" date="2017-09" db="EMBL/GenBank/DDBJ databases">
        <title>Depth-based differentiation of microbial function through sediment-hosted aquifers and enrichment of novel symbionts in the deep terrestrial subsurface.</title>
        <authorList>
            <person name="Probst A.J."/>
            <person name="Ladd B."/>
            <person name="Jarett J.K."/>
            <person name="Geller-Mcgrath D.E."/>
            <person name="Sieber C.M.K."/>
            <person name="Emerson J.B."/>
            <person name="Anantharaman K."/>
            <person name="Thomas B.C."/>
            <person name="Malmstrom R."/>
            <person name="Stieglmeier M."/>
            <person name="Klingl A."/>
            <person name="Woyke T."/>
            <person name="Ryan C.M."/>
            <person name="Banfield J.F."/>
        </authorList>
    </citation>
    <scope>NUCLEOTIDE SEQUENCE [LARGE SCALE GENOMIC DNA]</scope>
</reference>
<evidence type="ECO:0000256" key="2">
    <source>
        <dbReference type="ARBA" id="ARBA00022729"/>
    </source>
</evidence>